<dbReference type="RefSeq" id="XP_047735845.1">
    <property type="nucleotide sequence ID" value="XM_047879889.1"/>
</dbReference>
<name>A0A8B7N742_HYAAZ</name>
<dbReference type="AlphaFoldDB" id="A0A8B7N742"/>
<keyword evidence="2" id="KW-1133">Transmembrane helix</keyword>
<feature type="compositionally biased region" description="Low complexity" evidence="1">
    <location>
        <begin position="134"/>
        <end position="149"/>
    </location>
</feature>
<reference evidence="4 5" key="1">
    <citation type="submission" date="2025-04" db="UniProtKB">
        <authorList>
            <consortium name="RefSeq"/>
        </authorList>
    </citation>
    <scope>IDENTIFICATION</scope>
    <source>
        <tissue evidence="4 5">Whole organism</tissue>
    </source>
</reference>
<accession>A0A8B7N742</accession>
<keyword evidence="2" id="KW-0472">Membrane</keyword>
<dbReference type="OrthoDB" id="10628263at2759"/>
<sequence>MTITHVLSKDPNEGELGLSDHSSHDDTVTHYRTQMCNGDHKSTAVQEADPPSGAAWPPQTLLEDDLVASDGVSSKKEPRETTALFSGEAKARQDKDFVASASPLKSCGTLEPDAADAGPLESLTQDIQDYFPVSYSPKGKSSSESVEPVLTSDISSETLPIGELEEDGKRELANGDVTCEGIDRLFVHGTNYDNHSKDVKQFDESDVRKRSTAFNGRRTSMDAVLPRSAAFNGLCNLGQTSSTEQEVMLIREFDNVKKIPTEKQNGFIPSGLDAGLGGGLKSVKLDLKLNKPTRSSPLQQQRRAVAFENQYKAWSSHHRPYVKEVLHDVISLEITVFILGWSLNLITYFVPTFIFSHILVSFLSKLRVPMLHEEGFVLRKLNLMTLFTYITLTTLGGTLAANALNDSGNFFIAENVTMMLPVYNEIDLPLDACEARCASLDSCVMYEYKQRVSNPCRLHTHTHEQLDLSLLHRMGSILGVKKIVQNSNFESDGKLYYLTELVDIGAGCKSCHKHCTGYFHIANLDSQSEVLREIAKRGDALYHPILYENGRSVPFRWRLPQSDSYFENPVDYAPNPSRYQTFIYEEYANMSSKSYAKILCQASPLTSTQVTTAKFSQSYREMLWDSLQTLAFYMPLSWSIGTIVNELKLTLTIVLRSHVGIFRSHVNNFTEDLYHEFPFGLSQTGEFFGSESA</sequence>
<evidence type="ECO:0000313" key="3">
    <source>
        <dbReference type="Proteomes" id="UP000694843"/>
    </source>
</evidence>
<organism evidence="3 4">
    <name type="scientific">Hyalella azteca</name>
    <name type="common">Amphipod</name>
    <dbReference type="NCBI Taxonomy" id="294128"/>
    <lineage>
        <taxon>Eukaryota</taxon>
        <taxon>Metazoa</taxon>
        <taxon>Ecdysozoa</taxon>
        <taxon>Arthropoda</taxon>
        <taxon>Crustacea</taxon>
        <taxon>Multicrustacea</taxon>
        <taxon>Malacostraca</taxon>
        <taxon>Eumalacostraca</taxon>
        <taxon>Peracarida</taxon>
        <taxon>Amphipoda</taxon>
        <taxon>Senticaudata</taxon>
        <taxon>Talitrida</taxon>
        <taxon>Talitroidea</taxon>
        <taxon>Hyalellidae</taxon>
        <taxon>Hyalella</taxon>
    </lineage>
</organism>
<feature type="transmembrane region" description="Helical" evidence="2">
    <location>
        <begin position="381"/>
        <end position="401"/>
    </location>
</feature>
<dbReference type="GeneID" id="108666970"/>
<gene>
    <name evidence="4 5 6" type="primary">LOC108666970</name>
</gene>
<protein>
    <submittedName>
        <fullName evidence="4 5">Uncharacterized protein LOC108666970</fullName>
    </submittedName>
</protein>
<keyword evidence="3" id="KW-1185">Reference proteome</keyword>
<evidence type="ECO:0000313" key="6">
    <source>
        <dbReference type="RefSeq" id="XP_047735845.1"/>
    </source>
</evidence>
<feature type="region of interest" description="Disordered" evidence="1">
    <location>
        <begin position="1"/>
        <end position="89"/>
    </location>
</feature>
<feature type="transmembrane region" description="Helical" evidence="2">
    <location>
        <begin position="336"/>
        <end position="360"/>
    </location>
</feature>
<dbReference type="Proteomes" id="UP000694843">
    <property type="component" value="Unplaced"/>
</dbReference>
<keyword evidence="2" id="KW-0812">Transmembrane</keyword>
<evidence type="ECO:0000313" key="4">
    <source>
        <dbReference type="RefSeq" id="XP_018009435.1"/>
    </source>
</evidence>
<dbReference type="RefSeq" id="XP_047735844.1">
    <property type="nucleotide sequence ID" value="XM_047879888.1"/>
</dbReference>
<feature type="region of interest" description="Disordered" evidence="1">
    <location>
        <begin position="134"/>
        <end position="169"/>
    </location>
</feature>
<dbReference type="RefSeq" id="XP_018009435.1">
    <property type="nucleotide sequence ID" value="XM_018153946.2"/>
</dbReference>
<evidence type="ECO:0000313" key="5">
    <source>
        <dbReference type="RefSeq" id="XP_047735844.1"/>
    </source>
</evidence>
<proteinExistence type="predicted"/>
<evidence type="ECO:0000256" key="1">
    <source>
        <dbReference type="SAM" id="MobiDB-lite"/>
    </source>
</evidence>
<evidence type="ECO:0000256" key="2">
    <source>
        <dbReference type="SAM" id="Phobius"/>
    </source>
</evidence>
<dbReference type="KEGG" id="hazt:108666970"/>